<accession>A0A2N6JWR9</accession>
<proteinExistence type="predicted"/>
<dbReference type="EMBL" id="NRQW01000587">
    <property type="protein sequence ID" value="PLZ84517.1"/>
    <property type="molecule type" value="Genomic_DNA"/>
</dbReference>
<evidence type="ECO:0000313" key="2">
    <source>
        <dbReference type="Proteomes" id="UP000235036"/>
    </source>
</evidence>
<dbReference type="Pfam" id="PF13030">
    <property type="entry name" value="DUF3891"/>
    <property type="match status" value="1"/>
</dbReference>
<dbReference type="Proteomes" id="UP000235036">
    <property type="component" value="Unassembled WGS sequence"/>
</dbReference>
<dbReference type="RefSeq" id="WP_016866880.1">
    <property type="nucleotide sequence ID" value="NZ_CAWNVR010000728.1"/>
</dbReference>
<keyword evidence="2" id="KW-1185">Reference proteome</keyword>
<comment type="caution">
    <text evidence="1">The sequence shown here is derived from an EMBL/GenBank/DDBJ whole genome shotgun (WGS) entry which is preliminary data.</text>
</comment>
<reference evidence="1 2" key="1">
    <citation type="submission" date="2017-08" db="EMBL/GenBank/DDBJ databases">
        <title>Genomes of Fischerella (Mastigocladus) sp. strains.</title>
        <authorList>
            <person name="Miller S.R."/>
        </authorList>
    </citation>
    <scope>NUCLEOTIDE SEQUENCE [LARGE SCALE GENOMIC DNA]</scope>
    <source>
        <strain evidence="1 2">CCMEE 5323</strain>
    </source>
</reference>
<evidence type="ECO:0000313" key="1">
    <source>
        <dbReference type="EMBL" id="PLZ84517.1"/>
    </source>
</evidence>
<dbReference type="InterPro" id="IPR024992">
    <property type="entry name" value="DUF3891"/>
</dbReference>
<name>A0A2N6JWR9_FISMU</name>
<sequence length="264" mass="30606">MLHRFSRQGLICITQPNHAWLSGQLAQVWGNEQFGDFVPRKEVCFGAEQHDIGWVVWEQSPTLNPQTGYPHHFTELPTQEHINIWSNAKQFAFVLGRYVALLISLHGTGLYERFTSWQNSPTSTQIVEKFLKQEYLWQEQLIALLKNDPYYATYVTSEVITRNRKLVATWDALSIIFCQGMTSQQQLIHHVPILNDEATLELTLLDNQENHQQIVVSPWPFQLNEVTLVYEGKFLRHTFSNEMAMQEALMGDCWVTLTTTLKPD</sequence>
<dbReference type="AlphaFoldDB" id="A0A2N6JWR9"/>
<organism evidence="1 2">
    <name type="scientific">Fischerella muscicola CCMEE 5323</name>
    <dbReference type="NCBI Taxonomy" id="2019572"/>
    <lineage>
        <taxon>Bacteria</taxon>
        <taxon>Bacillati</taxon>
        <taxon>Cyanobacteriota</taxon>
        <taxon>Cyanophyceae</taxon>
        <taxon>Nostocales</taxon>
        <taxon>Hapalosiphonaceae</taxon>
        <taxon>Fischerella</taxon>
    </lineage>
</organism>
<protein>
    <submittedName>
        <fullName evidence="1">DUF3891 domain-containing protein</fullName>
    </submittedName>
</protein>
<gene>
    <name evidence="1" type="ORF">CEN44_24610</name>
</gene>